<keyword evidence="1" id="KW-0805">Transcription regulation</keyword>
<organism evidence="5 6">
    <name type="scientific">Paenibacillus violae</name>
    <dbReference type="NCBI Taxonomy" id="3077234"/>
    <lineage>
        <taxon>Bacteria</taxon>
        <taxon>Bacillati</taxon>
        <taxon>Bacillota</taxon>
        <taxon>Bacilli</taxon>
        <taxon>Bacillales</taxon>
        <taxon>Paenibacillaceae</taxon>
        <taxon>Paenibacillus</taxon>
    </lineage>
</organism>
<proteinExistence type="predicted"/>
<dbReference type="Gene3D" id="1.10.10.10">
    <property type="entry name" value="Winged helix-like DNA-binding domain superfamily/Winged helix DNA-binding domain"/>
    <property type="match status" value="1"/>
</dbReference>
<dbReference type="PRINTS" id="PR00033">
    <property type="entry name" value="HTHASNC"/>
</dbReference>
<dbReference type="PANTHER" id="PTHR30154">
    <property type="entry name" value="LEUCINE-RESPONSIVE REGULATORY PROTEIN"/>
    <property type="match status" value="1"/>
</dbReference>
<evidence type="ECO:0000313" key="6">
    <source>
        <dbReference type="Proteomes" id="UP001260980"/>
    </source>
</evidence>
<dbReference type="Proteomes" id="UP001260980">
    <property type="component" value="Unassembled WGS sequence"/>
</dbReference>
<keyword evidence="2" id="KW-0238">DNA-binding</keyword>
<evidence type="ECO:0000313" key="5">
    <source>
        <dbReference type="EMBL" id="MDU0205579.1"/>
    </source>
</evidence>
<keyword evidence="3" id="KW-0804">Transcription</keyword>
<evidence type="ECO:0000256" key="1">
    <source>
        <dbReference type="ARBA" id="ARBA00023015"/>
    </source>
</evidence>
<dbReference type="Gene3D" id="3.30.70.920">
    <property type="match status" value="1"/>
</dbReference>
<reference evidence="5 6" key="1">
    <citation type="submission" date="2023-10" db="EMBL/GenBank/DDBJ databases">
        <title>Paenibacillus strain PFR10 Genome sequencing and assembly.</title>
        <authorList>
            <person name="Kim I."/>
        </authorList>
    </citation>
    <scope>NUCLEOTIDE SEQUENCE [LARGE SCALE GENOMIC DNA]</scope>
    <source>
        <strain evidence="5 6">PFR10</strain>
    </source>
</reference>
<dbReference type="InterPro" id="IPR036390">
    <property type="entry name" value="WH_DNA-bd_sf"/>
</dbReference>
<gene>
    <name evidence="5" type="ORF">RQP52_31330</name>
</gene>
<accession>A0ABU3RMP3</accession>
<name>A0ABU3RMP3_9BACL</name>
<dbReference type="Pfam" id="PF01037">
    <property type="entry name" value="AsnC_trans_reg"/>
    <property type="match status" value="1"/>
</dbReference>
<dbReference type="InterPro" id="IPR019888">
    <property type="entry name" value="Tscrpt_reg_AsnC-like"/>
</dbReference>
<dbReference type="InterPro" id="IPR036388">
    <property type="entry name" value="WH-like_DNA-bd_sf"/>
</dbReference>
<dbReference type="CDD" id="cd00090">
    <property type="entry name" value="HTH_ARSR"/>
    <property type="match status" value="1"/>
</dbReference>
<evidence type="ECO:0000259" key="4">
    <source>
        <dbReference type="PROSITE" id="PS50956"/>
    </source>
</evidence>
<dbReference type="InterPro" id="IPR011991">
    <property type="entry name" value="ArsR-like_HTH"/>
</dbReference>
<dbReference type="SMART" id="SM00344">
    <property type="entry name" value="HTH_ASNC"/>
    <property type="match status" value="1"/>
</dbReference>
<dbReference type="PANTHER" id="PTHR30154:SF20">
    <property type="entry name" value="LEUCINE-RESPONSIVE REGULATORY PROTEIN"/>
    <property type="match status" value="1"/>
</dbReference>
<evidence type="ECO:0000256" key="3">
    <source>
        <dbReference type="ARBA" id="ARBA00023163"/>
    </source>
</evidence>
<sequence length="147" mass="16769">MDHIDSKILSFMHENARIPISEISRMITMSQPAVTERLRKLEDQGIITGYRTELSPQKLGKLTTSFVLFRTNRCKDFLAFSENSPEIIDLYRISGEYNYLMKVLTESTSSLAQFLDTCNAFGFSMPLIVLSTEFEDRSLIAAIQTVE</sequence>
<comment type="caution">
    <text evidence="5">The sequence shown here is derived from an EMBL/GenBank/DDBJ whole genome shotgun (WGS) entry which is preliminary data.</text>
</comment>
<protein>
    <submittedName>
        <fullName evidence="5">Lrp/AsnC family transcriptional regulator</fullName>
    </submittedName>
</protein>
<dbReference type="InterPro" id="IPR011008">
    <property type="entry name" value="Dimeric_a/b-barrel"/>
</dbReference>
<dbReference type="RefSeq" id="WP_315955480.1">
    <property type="nucleotide sequence ID" value="NZ_JAWCUD010000014.1"/>
</dbReference>
<dbReference type="EMBL" id="JAWCUD010000014">
    <property type="protein sequence ID" value="MDU0205579.1"/>
    <property type="molecule type" value="Genomic_DNA"/>
</dbReference>
<evidence type="ECO:0000256" key="2">
    <source>
        <dbReference type="ARBA" id="ARBA00023125"/>
    </source>
</evidence>
<dbReference type="SUPFAM" id="SSF46785">
    <property type="entry name" value="Winged helix' DNA-binding domain"/>
    <property type="match status" value="1"/>
</dbReference>
<keyword evidence="6" id="KW-1185">Reference proteome</keyword>
<feature type="domain" description="HTH asnC-type" evidence="4">
    <location>
        <begin position="1"/>
        <end position="62"/>
    </location>
</feature>
<dbReference type="Pfam" id="PF13412">
    <property type="entry name" value="HTH_24"/>
    <property type="match status" value="1"/>
</dbReference>
<dbReference type="InterPro" id="IPR019887">
    <property type="entry name" value="Tscrpt_reg_AsnC/Lrp_C"/>
</dbReference>
<dbReference type="SUPFAM" id="SSF54909">
    <property type="entry name" value="Dimeric alpha+beta barrel"/>
    <property type="match status" value="1"/>
</dbReference>
<dbReference type="InterPro" id="IPR000485">
    <property type="entry name" value="AsnC-type_HTH_dom"/>
</dbReference>
<dbReference type="PROSITE" id="PS50956">
    <property type="entry name" value="HTH_ASNC_2"/>
    <property type="match status" value="1"/>
</dbReference>